<gene>
    <name evidence="2" type="ORF">EJ08DRAFT_701956</name>
</gene>
<evidence type="ECO:0000313" key="3">
    <source>
        <dbReference type="Proteomes" id="UP000800235"/>
    </source>
</evidence>
<dbReference type="Proteomes" id="UP000800235">
    <property type="component" value="Unassembled WGS sequence"/>
</dbReference>
<dbReference type="OrthoDB" id="4848429at2759"/>
<feature type="region of interest" description="Disordered" evidence="1">
    <location>
        <begin position="138"/>
        <end position="494"/>
    </location>
</feature>
<organism evidence="2 3">
    <name type="scientific">Tothia fuscella</name>
    <dbReference type="NCBI Taxonomy" id="1048955"/>
    <lineage>
        <taxon>Eukaryota</taxon>
        <taxon>Fungi</taxon>
        <taxon>Dikarya</taxon>
        <taxon>Ascomycota</taxon>
        <taxon>Pezizomycotina</taxon>
        <taxon>Dothideomycetes</taxon>
        <taxon>Pleosporomycetidae</taxon>
        <taxon>Venturiales</taxon>
        <taxon>Cylindrosympodiaceae</taxon>
        <taxon>Tothia</taxon>
    </lineage>
</organism>
<feature type="compositionally biased region" description="Polar residues" evidence="1">
    <location>
        <begin position="202"/>
        <end position="223"/>
    </location>
</feature>
<feature type="compositionally biased region" description="Basic and acidic residues" evidence="1">
    <location>
        <begin position="755"/>
        <end position="767"/>
    </location>
</feature>
<protein>
    <submittedName>
        <fullName evidence="2">Uncharacterized protein</fullName>
    </submittedName>
</protein>
<feature type="compositionally biased region" description="Low complexity" evidence="1">
    <location>
        <begin position="481"/>
        <end position="493"/>
    </location>
</feature>
<feature type="region of interest" description="Disordered" evidence="1">
    <location>
        <begin position="700"/>
        <end position="988"/>
    </location>
</feature>
<feature type="compositionally biased region" description="Basic and acidic residues" evidence="1">
    <location>
        <begin position="412"/>
        <end position="423"/>
    </location>
</feature>
<feature type="compositionally biased region" description="Acidic residues" evidence="1">
    <location>
        <begin position="138"/>
        <end position="150"/>
    </location>
</feature>
<accession>A0A9P4TUC6</accession>
<feature type="compositionally biased region" description="Polar residues" evidence="1">
    <location>
        <begin position="521"/>
        <end position="548"/>
    </location>
</feature>
<feature type="compositionally biased region" description="Polar residues" evidence="1">
    <location>
        <begin position="960"/>
        <end position="988"/>
    </location>
</feature>
<feature type="compositionally biased region" description="Polar residues" evidence="1">
    <location>
        <begin position="800"/>
        <end position="811"/>
    </location>
</feature>
<feature type="compositionally biased region" description="Polar residues" evidence="1">
    <location>
        <begin position="33"/>
        <end position="58"/>
    </location>
</feature>
<feature type="compositionally biased region" description="Basic and acidic residues" evidence="1">
    <location>
        <begin position="224"/>
        <end position="240"/>
    </location>
</feature>
<feature type="compositionally biased region" description="Low complexity" evidence="1">
    <location>
        <begin position="944"/>
        <end position="959"/>
    </location>
</feature>
<keyword evidence="3" id="KW-1185">Reference proteome</keyword>
<proteinExistence type="predicted"/>
<feature type="compositionally biased region" description="Polar residues" evidence="1">
    <location>
        <begin position="259"/>
        <end position="268"/>
    </location>
</feature>
<evidence type="ECO:0000313" key="2">
    <source>
        <dbReference type="EMBL" id="KAF2421555.1"/>
    </source>
</evidence>
<comment type="caution">
    <text evidence="2">The sequence shown here is derived from an EMBL/GenBank/DDBJ whole genome shotgun (WGS) entry which is preliminary data.</text>
</comment>
<feature type="compositionally biased region" description="Polar residues" evidence="1">
    <location>
        <begin position="241"/>
        <end position="251"/>
    </location>
</feature>
<sequence length="988" mass="106844">MATTKNPVAAPGLRARPSIRQKLRALFKRRNSSKLGNITPSPTRSSTEIGSPPNNTPNLARKRMSKQEKDLKAEKRRSRNDLSIANEYMGSGGGLMGLNFEEGGLEDLKMSFETGDDAYTFGSPTKSVRSPLSMEMAVAEDEAEEKEDELNQNGHIQPQDQVPELLPKAKKWEVKTEGSLRPVSRASANPAAEKVSKAIETINKNKITRQPLTDSTSVNTSKRNSVESKRNSLDTTRRYSTDITQRQSTDTANKRHSLGASTIRSNANKVEPSRPLSMIQTRGGPQKAMAVMESAGVEPDTSRRKSAVIDTPIANRFSNSHLQTRDGPEKAVAVMESAEPEAPTSSRNSMSHIQVRGGPQKALAVMESAGVAPPPSKRYSLSNISIRDGPEKQNAVLDSAAHSRQASTATEPRLDPLKMHPPEIRGGPQKQNAVLESTGYGRERSSTNESISRQSVYAPVEVRGGPQKAAAVMDSSRHARNTSTSSRASNRYSVGDVESLLNTYEQASDSAKRMSHPPLTNRRSFSEPPQGSQPATEQSSTASASLSRKASGRKTAERLAWIRELEEGNKSSGNHGRDYMFNKLQGGVKEKLRAFESQKKELTGGIARSNSNVSRRFSSNSSDAYSIETSAALQRISRSAAVDDEFKRKLEGTVAEQQRKRAVPQEVLDLVALTDGDPEEALNDLMRYWNQEELVKQINDAADSAGKAPTEQEKLSGKAKESAKSASVPPFSSTTRSVEKKATGLPSVAAVSAQVEKERLPELRKVQTPEAPKISSWNPKPNLKSEPMRAANGATILSMPDSTGSKWNSKPNPTPAPTMRRDEPAKEETPKVDVSQSEKTRVETIALPKVDDGKSEPTVEKPAASVLPAVPASPLTGSNVPGAKWTPKPNAKAEETKQVEMEAKPPLEPVEMKPISDTAPSKKSPDVTPVPAPIQKSATKEISTPKSPTKTKTPAPLALSRSNGNASKSPYSSPTKSNFTAATLPSFA</sequence>
<feature type="compositionally biased region" description="Polar residues" evidence="1">
    <location>
        <begin position="151"/>
        <end position="160"/>
    </location>
</feature>
<feature type="compositionally biased region" description="Basic and acidic residues" evidence="1">
    <location>
        <begin position="849"/>
        <end position="859"/>
    </location>
</feature>
<dbReference type="AlphaFoldDB" id="A0A9P4TUC6"/>
<name>A0A9P4TUC6_9PEZI</name>
<feature type="compositionally biased region" description="Basic and acidic residues" evidence="1">
    <location>
        <begin position="891"/>
        <end position="905"/>
    </location>
</feature>
<feature type="region of interest" description="Disordered" evidence="1">
    <location>
        <begin position="506"/>
        <end position="554"/>
    </location>
</feature>
<feature type="compositionally biased region" description="Basic and acidic residues" evidence="1">
    <location>
        <begin position="710"/>
        <end position="723"/>
    </location>
</feature>
<feature type="compositionally biased region" description="Polar residues" evidence="1">
    <location>
        <begin position="343"/>
        <end position="352"/>
    </location>
</feature>
<reference evidence="2" key="1">
    <citation type="journal article" date="2020" name="Stud. Mycol.">
        <title>101 Dothideomycetes genomes: a test case for predicting lifestyles and emergence of pathogens.</title>
        <authorList>
            <person name="Haridas S."/>
            <person name="Albert R."/>
            <person name="Binder M."/>
            <person name="Bloem J."/>
            <person name="Labutti K."/>
            <person name="Salamov A."/>
            <person name="Andreopoulos B."/>
            <person name="Baker S."/>
            <person name="Barry K."/>
            <person name="Bills G."/>
            <person name="Bluhm B."/>
            <person name="Cannon C."/>
            <person name="Castanera R."/>
            <person name="Culley D."/>
            <person name="Daum C."/>
            <person name="Ezra D."/>
            <person name="Gonzalez J."/>
            <person name="Henrissat B."/>
            <person name="Kuo A."/>
            <person name="Liang C."/>
            <person name="Lipzen A."/>
            <person name="Lutzoni F."/>
            <person name="Magnuson J."/>
            <person name="Mondo S."/>
            <person name="Nolan M."/>
            <person name="Ohm R."/>
            <person name="Pangilinan J."/>
            <person name="Park H.-J."/>
            <person name="Ramirez L."/>
            <person name="Alfaro M."/>
            <person name="Sun H."/>
            <person name="Tritt A."/>
            <person name="Yoshinaga Y."/>
            <person name="Zwiers L.-H."/>
            <person name="Turgeon B."/>
            <person name="Goodwin S."/>
            <person name="Spatafora J."/>
            <person name="Crous P."/>
            <person name="Grigoriev I."/>
        </authorList>
    </citation>
    <scope>NUCLEOTIDE SEQUENCE</scope>
    <source>
        <strain evidence="2">CBS 130266</strain>
    </source>
</reference>
<feature type="region of interest" description="Disordered" evidence="1">
    <location>
        <begin position="26"/>
        <end position="93"/>
    </location>
</feature>
<evidence type="ECO:0000256" key="1">
    <source>
        <dbReference type="SAM" id="MobiDB-lite"/>
    </source>
</evidence>
<feature type="compositionally biased region" description="Basic and acidic residues" evidence="1">
    <location>
        <begin position="819"/>
        <end position="842"/>
    </location>
</feature>
<feature type="compositionally biased region" description="Low complexity" evidence="1">
    <location>
        <begin position="862"/>
        <end position="875"/>
    </location>
</feature>
<dbReference type="EMBL" id="MU007097">
    <property type="protein sequence ID" value="KAF2421555.1"/>
    <property type="molecule type" value="Genomic_DNA"/>
</dbReference>